<dbReference type="Gene3D" id="3.80.10.10">
    <property type="entry name" value="Ribonuclease Inhibitor"/>
    <property type="match status" value="1"/>
</dbReference>
<dbReference type="AlphaFoldDB" id="A0A197K6X9"/>
<name>A0A197K6X9_9FUNG</name>
<dbReference type="OrthoDB" id="2415168at2759"/>
<proteinExistence type="predicted"/>
<organism evidence="1 2">
    <name type="scientific">Linnemannia elongata AG-77</name>
    <dbReference type="NCBI Taxonomy" id="1314771"/>
    <lineage>
        <taxon>Eukaryota</taxon>
        <taxon>Fungi</taxon>
        <taxon>Fungi incertae sedis</taxon>
        <taxon>Mucoromycota</taxon>
        <taxon>Mortierellomycotina</taxon>
        <taxon>Mortierellomycetes</taxon>
        <taxon>Mortierellales</taxon>
        <taxon>Mortierellaceae</taxon>
        <taxon>Linnemannia</taxon>
    </lineage>
</organism>
<dbReference type="Proteomes" id="UP000078512">
    <property type="component" value="Unassembled WGS sequence"/>
</dbReference>
<accession>A0A197K6X9</accession>
<gene>
    <name evidence="1" type="ORF">K457DRAFT_309852</name>
</gene>
<reference evidence="1 2" key="1">
    <citation type="submission" date="2016-05" db="EMBL/GenBank/DDBJ databases">
        <title>Genome sequencing reveals origins of a unique bacterial endosymbiosis in the earliest lineages of terrestrial Fungi.</title>
        <authorList>
            <consortium name="DOE Joint Genome Institute"/>
            <person name="Uehling J."/>
            <person name="Gryganskyi A."/>
            <person name="Hameed K."/>
            <person name="Tschaplinski T."/>
            <person name="Misztal P."/>
            <person name="Wu S."/>
            <person name="Desiro A."/>
            <person name="Vande Pol N."/>
            <person name="Du Z.-Y."/>
            <person name="Zienkiewicz A."/>
            <person name="Zienkiewicz K."/>
            <person name="Morin E."/>
            <person name="Tisserant E."/>
            <person name="Splivallo R."/>
            <person name="Hainaut M."/>
            <person name="Henrissat B."/>
            <person name="Ohm R."/>
            <person name="Kuo A."/>
            <person name="Yan J."/>
            <person name="Lipzen A."/>
            <person name="Nolan M."/>
            <person name="Labutti K."/>
            <person name="Barry K."/>
            <person name="Goldstein A."/>
            <person name="Labbe J."/>
            <person name="Schadt C."/>
            <person name="Tuskan G."/>
            <person name="Grigoriev I."/>
            <person name="Martin F."/>
            <person name="Vilgalys R."/>
            <person name="Bonito G."/>
        </authorList>
    </citation>
    <scope>NUCLEOTIDE SEQUENCE [LARGE SCALE GENOMIC DNA]</scope>
    <source>
        <strain evidence="1 2">AG-77</strain>
    </source>
</reference>
<dbReference type="InterPro" id="IPR032675">
    <property type="entry name" value="LRR_dom_sf"/>
</dbReference>
<evidence type="ECO:0000313" key="2">
    <source>
        <dbReference type="Proteomes" id="UP000078512"/>
    </source>
</evidence>
<evidence type="ECO:0008006" key="3">
    <source>
        <dbReference type="Google" id="ProtNLM"/>
    </source>
</evidence>
<sequence length="532" mass="60318">MATFLDLPNELRLPIAKDLIPKTLLSLILTCHSFHTTYLPCLWSDISAAISFKVKPISLEHIRKHAHLIQTIRLHATLPGGYYGVLFPRLRSVQLDSHFLLEHLVTKKEGHVKVEEKIKFLRTHSMIGVRKLVVNHKSGLPREFWEVVEGGWEGLDTLGVSRVVVEEGAVESFWRVCDRIQSLHLTGVSLPESNPFGTVLSTLSFKRLKNLTMSRYMTQSKEFHKAWPQEMLEQAKRGAEGLRRIYWDVADVGFPVRMILDAFAEGCWPELCELSIGDAMTCPDGNMAQIIRSLPSKRLTFFEAMNDAFGPLTNTCLKEMYFGHLTNLAFGDSSGCTSVMVQEVLAECVNLAELDAPYIIVRDIAKATKPWGCRGLYKLVVYIAKADGEEAEAEAEEWEGKVFEQIGRMRGLQVLDLSRDPYSFGVLGRMSSFLNFDSLDLRIGNSIDNSNRSNGSHWGRGNDIRCWSSLTQMRIFSFDGDGQRLGMDEARWMVEHWRELKCISGAFNGVEGDECGLLDRLFLERDISFYYE</sequence>
<evidence type="ECO:0000313" key="1">
    <source>
        <dbReference type="EMBL" id="OAQ32466.1"/>
    </source>
</evidence>
<protein>
    <recommendedName>
        <fullName evidence="3">F-box domain-containing protein</fullName>
    </recommendedName>
</protein>
<keyword evidence="2" id="KW-1185">Reference proteome</keyword>
<dbReference type="EMBL" id="KV442025">
    <property type="protein sequence ID" value="OAQ32466.1"/>
    <property type="molecule type" value="Genomic_DNA"/>
</dbReference>